<dbReference type="AlphaFoldDB" id="A0A5C1E5C6"/>
<dbReference type="Gene3D" id="3.40.50.2300">
    <property type="match status" value="1"/>
</dbReference>
<dbReference type="SMART" id="SM00448">
    <property type="entry name" value="REC"/>
    <property type="match status" value="1"/>
</dbReference>
<dbReference type="SUPFAM" id="SSF46894">
    <property type="entry name" value="C-terminal effector domain of the bipartite response regulators"/>
    <property type="match status" value="1"/>
</dbReference>
<evidence type="ECO:0000256" key="5">
    <source>
        <dbReference type="ARBA" id="ARBA00023163"/>
    </source>
</evidence>
<dbReference type="PROSITE" id="PS50043">
    <property type="entry name" value="HTH_LUXR_2"/>
    <property type="match status" value="1"/>
</dbReference>
<dbReference type="InterPro" id="IPR000792">
    <property type="entry name" value="Tscrpt_reg_LuxR_C"/>
</dbReference>
<organism evidence="9 10">
    <name type="scientific">Oryzomicrobium terrae</name>
    <dbReference type="NCBI Taxonomy" id="1735038"/>
    <lineage>
        <taxon>Bacteria</taxon>
        <taxon>Pseudomonadati</taxon>
        <taxon>Pseudomonadota</taxon>
        <taxon>Betaproteobacteria</taxon>
        <taxon>Rhodocyclales</taxon>
        <taxon>Rhodocyclaceae</taxon>
        <taxon>Oryzomicrobium</taxon>
    </lineage>
</organism>
<evidence type="ECO:0000259" key="7">
    <source>
        <dbReference type="PROSITE" id="PS50043"/>
    </source>
</evidence>
<dbReference type="FunFam" id="3.40.50.2300:FF:000018">
    <property type="entry name" value="DNA-binding transcriptional regulator NtrC"/>
    <property type="match status" value="1"/>
</dbReference>
<name>A0A5C1E5C6_9RHOO</name>
<feature type="domain" description="HTH luxR-type" evidence="7">
    <location>
        <begin position="141"/>
        <end position="206"/>
    </location>
</feature>
<dbReference type="GO" id="GO:0003677">
    <property type="term" value="F:DNA binding"/>
    <property type="evidence" value="ECO:0007669"/>
    <property type="project" value="UniProtKB-KW"/>
</dbReference>
<keyword evidence="1 6" id="KW-0597">Phosphoprotein</keyword>
<evidence type="ECO:0000256" key="4">
    <source>
        <dbReference type="ARBA" id="ARBA00023125"/>
    </source>
</evidence>
<feature type="modified residue" description="4-aspartylphosphate" evidence="6">
    <location>
        <position position="60"/>
    </location>
</feature>
<dbReference type="GO" id="GO:0006355">
    <property type="term" value="P:regulation of DNA-templated transcription"/>
    <property type="evidence" value="ECO:0007669"/>
    <property type="project" value="InterPro"/>
</dbReference>
<dbReference type="RefSeq" id="WP_054621053.1">
    <property type="nucleotide sequence ID" value="NZ_CP022579.1"/>
</dbReference>
<evidence type="ECO:0000259" key="8">
    <source>
        <dbReference type="PROSITE" id="PS50110"/>
    </source>
</evidence>
<dbReference type="PRINTS" id="PR00038">
    <property type="entry name" value="HTHLUXR"/>
</dbReference>
<evidence type="ECO:0000313" key="10">
    <source>
        <dbReference type="Proteomes" id="UP000323671"/>
    </source>
</evidence>
<dbReference type="InterPro" id="IPR016032">
    <property type="entry name" value="Sig_transdc_resp-reg_C-effctor"/>
</dbReference>
<evidence type="ECO:0000256" key="1">
    <source>
        <dbReference type="ARBA" id="ARBA00022553"/>
    </source>
</evidence>
<sequence length="211" mass="22975">MSTTLPLEDALIHVVDDDAALRRSIAFLLESVGWRVATYASAEALLDAYRRGPPGCLVVDIRMPSMSGLELQQELQARGFRIPVVFITGHADVSLAVQAMKQGAADFIEKPFKDQTLIDAVGHAVRKSGELISAAQRAEDARRALEALSPREIEVARLLALGHPNKRVASKLDISERTVHAHRQHIMEKTGVSSAADLVRLMLAADPKSLD</sequence>
<evidence type="ECO:0000256" key="3">
    <source>
        <dbReference type="ARBA" id="ARBA00023015"/>
    </source>
</evidence>
<keyword evidence="2" id="KW-0902">Two-component regulatory system</keyword>
<dbReference type="InterPro" id="IPR036388">
    <property type="entry name" value="WH-like_DNA-bd_sf"/>
</dbReference>
<dbReference type="PANTHER" id="PTHR44688">
    <property type="entry name" value="DNA-BINDING TRANSCRIPTIONAL ACTIVATOR DEVR_DOSR"/>
    <property type="match status" value="1"/>
</dbReference>
<feature type="domain" description="Response regulatory" evidence="8">
    <location>
        <begin position="11"/>
        <end position="125"/>
    </location>
</feature>
<dbReference type="Proteomes" id="UP000323671">
    <property type="component" value="Chromosome"/>
</dbReference>
<dbReference type="CDD" id="cd17537">
    <property type="entry name" value="REC_FixJ"/>
    <property type="match status" value="1"/>
</dbReference>
<dbReference type="CDD" id="cd06170">
    <property type="entry name" value="LuxR_C_like"/>
    <property type="match status" value="1"/>
</dbReference>
<dbReference type="SMART" id="SM00421">
    <property type="entry name" value="HTH_LUXR"/>
    <property type="match status" value="1"/>
</dbReference>
<reference evidence="9 10" key="1">
    <citation type="submission" date="2017-07" db="EMBL/GenBank/DDBJ databases">
        <title>Complete genome sequence of Oryzomicrobium terrae TPP412.</title>
        <authorList>
            <person name="Chiu L.-W."/>
            <person name="Lo K.-J."/>
            <person name="Tsai Y.-M."/>
            <person name="Lin S.-S."/>
            <person name="Kuo C.-H."/>
            <person name="Liu C.-T."/>
        </authorList>
    </citation>
    <scope>NUCLEOTIDE SEQUENCE [LARGE SCALE GENOMIC DNA]</scope>
    <source>
        <strain evidence="9 10">TPP412</strain>
    </source>
</reference>
<keyword evidence="10" id="KW-1185">Reference proteome</keyword>
<proteinExistence type="predicted"/>
<dbReference type="InterPro" id="IPR011006">
    <property type="entry name" value="CheY-like_superfamily"/>
</dbReference>
<keyword evidence="5" id="KW-0804">Transcription</keyword>
<dbReference type="PANTHER" id="PTHR44688:SF16">
    <property type="entry name" value="DNA-BINDING TRANSCRIPTIONAL ACTIVATOR DEVR_DOSR"/>
    <property type="match status" value="1"/>
</dbReference>
<dbReference type="Pfam" id="PF00196">
    <property type="entry name" value="GerE"/>
    <property type="match status" value="1"/>
</dbReference>
<dbReference type="PROSITE" id="PS00622">
    <property type="entry name" value="HTH_LUXR_1"/>
    <property type="match status" value="1"/>
</dbReference>
<dbReference type="GO" id="GO:0000160">
    <property type="term" value="P:phosphorelay signal transduction system"/>
    <property type="evidence" value="ECO:0007669"/>
    <property type="project" value="UniProtKB-KW"/>
</dbReference>
<keyword evidence="3" id="KW-0805">Transcription regulation</keyword>
<protein>
    <submittedName>
        <fullName evidence="9">Uncharacterized protein</fullName>
    </submittedName>
</protein>
<dbReference type="Gene3D" id="1.10.10.10">
    <property type="entry name" value="Winged helix-like DNA-binding domain superfamily/Winged helix DNA-binding domain"/>
    <property type="match status" value="1"/>
</dbReference>
<evidence type="ECO:0000256" key="6">
    <source>
        <dbReference type="PROSITE-ProRule" id="PRU00169"/>
    </source>
</evidence>
<dbReference type="PROSITE" id="PS50110">
    <property type="entry name" value="RESPONSE_REGULATORY"/>
    <property type="match status" value="1"/>
</dbReference>
<evidence type="ECO:0000256" key="2">
    <source>
        <dbReference type="ARBA" id="ARBA00023012"/>
    </source>
</evidence>
<evidence type="ECO:0000313" key="9">
    <source>
        <dbReference type="EMBL" id="QEL64090.1"/>
    </source>
</evidence>
<dbReference type="InterPro" id="IPR001789">
    <property type="entry name" value="Sig_transdc_resp-reg_receiver"/>
</dbReference>
<keyword evidence="4" id="KW-0238">DNA-binding</keyword>
<accession>A0A5C1E5C6</accession>
<gene>
    <name evidence="9" type="ORF">OTERR_06140</name>
</gene>
<dbReference type="Pfam" id="PF00072">
    <property type="entry name" value="Response_reg"/>
    <property type="match status" value="1"/>
</dbReference>
<dbReference type="KEGG" id="otr:OTERR_06140"/>
<dbReference type="SUPFAM" id="SSF52172">
    <property type="entry name" value="CheY-like"/>
    <property type="match status" value="1"/>
</dbReference>
<dbReference type="EMBL" id="CP022579">
    <property type="protein sequence ID" value="QEL64090.1"/>
    <property type="molecule type" value="Genomic_DNA"/>
</dbReference>